<sequence>MLAFWRWLFLVPLLHLVKTAVPSAHRPLLRKRLVPQTASIDHADLLKPELAGNPLADTSSRASESPSLIGNTAPAILEGDRSSLPAQRTPKPLPKESWPPAPPQLESEKPNPSPPSEPSESYQIALNFWRGLMAPPSSAVIHPDSATSPTRKAVPKTVKEFERLRYPAPPPPKVEGIRVKHKTPKLTSSEQNHGQTPDGASPDEHPNSSPTPPDVNVADHRKHREVQTIERPLRLPSHQISPSNTPYYLARLFRQSDRVSPSPPSSPPSSRLPALPANANTPGSARLPKNILQLRPSLTSGMMSPRLGRKLLSDRVPSRKEFSSSLPEPRVQDNLFIEPRRSFRVDTGDKVGTLPAYTTEMSRFIVDLPSLADKVTVSGRHPLPPQPARTRLLVTLISRVYGTKPLVVDLAVAVQHASPKQAQSTIHIYLPPEFHAQLTACFQALTKLRNHSQKSFQRIRQDTTPVLTFPSTTATSNPSFERIWPLSNGPSPSLERPNRLLLSSVIPDHEVSGLKAQHGVSGLKDQRGVSELIDEDPVEAKGPLDKMRSLFEMTGVKALVETLSTISPTQVLRKLFDRGAKAYSELPPSRPFVEAKKLSIMSAIKSGSASGQETVGQLMSRLRSLLTSAPRHDQAVVGPRPNQLRADSSAFSANIRGIGGLFWSSYHEIPTRDVLQEKPSLAGSRLRGEKPKIPVEYIIPAKVRASVKKPESDQDSVSLNRRRMFIYNIILDPETLSTILKSHSLLFKSSSRSRKGAEIRRTDPLVQLTLPTRPPSSESQHRAIVLKNQQVAPTSQPGSVFPLISGKAFFAPLHTIVSDYQHFLKSLLRHSTGLYSVKTSSERPGATLRLGEAASGPSRLNLARPYESAAPPKAIDTSPSQRLHTADPIPKPLDLVTPQSPETVSQLHDLAKQGLGSSQRALNGASLPKIQDADSVPAGPIPLPAPPRTLVASTHKEASDKHSEIHELQPTDLDSDVDQSHPSPQTHHNGDGLKEENSLAGEGKGTHPHPNEGHTDLDDDLSLHFDDDDWKKDFPPPEKHKEDEDEAARRNRNKHAAILNWFVRLKDQLSKSFSAIKRILTFQHLMRTSRPPF</sequence>
<feature type="compositionally biased region" description="Basic and acidic residues" evidence="2">
    <location>
        <begin position="988"/>
        <end position="997"/>
    </location>
</feature>
<feature type="region of interest" description="Disordered" evidence="2">
    <location>
        <begin position="256"/>
        <end position="286"/>
    </location>
</feature>
<organism evidence="4 5">
    <name type="scientific">Puccinia coronata f. sp. avenae</name>
    <dbReference type="NCBI Taxonomy" id="200324"/>
    <lineage>
        <taxon>Eukaryota</taxon>
        <taxon>Fungi</taxon>
        <taxon>Dikarya</taxon>
        <taxon>Basidiomycota</taxon>
        <taxon>Pucciniomycotina</taxon>
        <taxon>Pucciniomycetes</taxon>
        <taxon>Pucciniales</taxon>
        <taxon>Pucciniaceae</taxon>
        <taxon>Puccinia</taxon>
    </lineage>
</organism>
<feature type="chain" id="PRO_5014607124" evidence="3">
    <location>
        <begin position="20"/>
        <end position="1093"/>
    </location>
</feature>
<feature type="compositionally biased region" description="Basic and acidic residues" evidence="2">
    <location>
        <begin position="954"/>
        <end position="969"/>
    </location>
</feature>
<comment type="caution">
    <text evidence="4">The sequence shown here is derived from an EMBL/GenBank/DDBJ whole genome shotgun (WGS) entry which is preliminary data.</text>
</comment>
<dbReference type="Proteomes" id="UP000235392">
    <property type="component" value="Unassembled WGS sequence"/>
</dbReference>
<dbReference type="EMBL" id="PGCI01000392">
    <property type="protein sequence ID" value="PLW27780.1"/>
    <property type="molecule type" value="Genomic_DNA"/>
</dbReference>
<dbReference type="AlphaFoldDB" id="A0A2N5TQJ6"/>
<evidence type="ECO:0000256" key="1">
    <source>
        <dbReference type="ARBA" id="ARBA00022581"/>
    </source>
</evidence>
<gene>
    <name evidence="4" type="ORF">PCASD_16287</name>
</gene>
<keyword evidence="1" id="KW-0945">Host-virus interaction</keyword>
<proteinExistence type="predicted"/>
<protein>
    <submittedName>
        <fullName evidence="4">Uncharacterized protein</fullName>
    </submittedName>
</protein>
<keyword evidence="3" id="KW-0732">Signal</keyword>
<feature type="signal peptide" evidence="3">
    <location>
        <begin position="1"/>
        <end position="19"/>
    </location>
</feature>
<evidence type="ECO:0000256" key="3">
    <source>
        <dbReference type="SAM" id="SignalP"/>
    </source>
</evidence>
<feature type="region of interest" description="Disordered" evidence="2">
    <location>
        <begin position="930"/>
        <end position="1049"/>
    </location>
</feature>
<dbReference type="PANTHER" id="PTHR13037:SF24">
    <property type="entry name" value="POLYCOMB PROTEIN PCL-RELATED"/>
    <property type="match status" value="1"/>
</dbReference>
<evidence type="ECO:0000256" key="2">
    <source>
        <dbReference type="SAM" id="MobiDB-lite"/>
    </source>
</evidence>
<feature type="region of interest" description="Disordered" evidence="2">
    <location>
        <begin position="51"/>
        <end position="120"/>
    </location>
</feature>
<accession>A0A2N5TQJ6</accession>
<feature type="region of interest" description="Disordered" evidence="2">
    <location>
        <begin position="839"/>
        <end position="902"/>
    </location>
</feature>
<evidence type="ECO:0000313" key="5">
    <source>
        <dbReference type="Proteomes" id="UP000235392"/>
    </source>
</evidence>
<feature type="compositionally biased region" description="Basic and acidic residues" evidence="2">
    <location>
        <begin position="1009"/>
        <end position="1042"/>
    </location>
</feature>
<feature type="compositionally biased region" description="Polar residues" evidence="2">
    <location>
        <begin position="185"/>
        <end position="195"/>
    </location>
</feature>
<feature type="region of interest" description="Disordered" evidence="2">
    <location>
        <begin position="164"/>
        <end position="220"/>
    </location>
</feature>
<reference evidence="4 5" key="1">
    <citation type="submission" date="2017-11" db="EMBL/GenBank/DDBJ databases">
        <title>De novo assembly and phasing of dikaryotic genomes from two isolates of Puccinia coronata f. sp. avenae, the causal agent of oat crown rust.</title>
        <authorList>
            <person name="Miller M.E."/>
            <person name="Zhang Y."/>
            <person name="Omidvar V."/>
            <person name="Sperschneider J."/>
            <person name="Schwessinger B."/>
            <person name="Raley C."/>
            <person name="Palmer J.M."/>
            <person name="Garnica D."/>
            <person name="Upadhyaya N."/>
            <person name="Rathjen J."/>
            <person name="Taylor J.M."/>
            <person name="Park R.F."/>
            <person name="Dodds P.N."/>
            <person name="Hirsch C.D."/>
            <person name="Kianian S.F."/>
            <person name="Figueroa M."/>
        </authorList>
    </citation>
    <scope>NUCLEOTIDE SEQUENCE [LARGE SCALE GENOMIC DNA]</scope>
    <source>
        <strain evidence="4">12SD80</strain>
    </source>
</reference>
<feature type="compositionally biased region" description="Polar residues" evidence="2">
    <location>
        <begin position="56"/>
        <end position="70"/>
    </location>
</feature>
<name>A0A2N5TQJ6_9BASI</name>
<dbReference type="PANTHER" id="PTHR13037">
    <property type="entry name" value="FORMIN"/>
    <property type="match status" value="1"/>
</dbReference>
<evidence type="ECO:0000313" key="4">
    <source>
        <dbReference type="EMBL" id="PLW27780.1"/>
    </source>
</evidence>